<comment type="caution">
    <text evidence="1">The sequence shown here is derived from an EMBL/GenBank/DDBJ whole genome shotgun (WGS) entry which is preliminary data.</text>
</comment>
<organism evidence="1 2">
    <name type="scientific">Cecembia calidifontis</name>
    <dbReference type="NCBI Taxonomy" id="1187080"/>
    <lineage>
        <taxon>Bacteria</taxon>
        <taxon>Pseudomonadati</taxon>
        <taxon>Bacteroidota</taxon>
        <taxon>Cytophagia</taxon>
        <taxon>Cytophagales</taxon>
        <taxon>Cyclobacteriaceae</taxon>
        <taxon>Cecembia</taxon>
    </lineage>
</organism>
<dbReference type="EMBL" id="SGXG01000001">
    <property type="protein sequence ID" value="RZS95755.1"/>
    <property type="molecule type" value="Genomic_DNA"/>
</dbReference>
<accession>A0A4Q7P6X6</accession>
<name>A0A4Q7P6X6_9BACT</name>
<reference evidence="1 2" key="1">
    <citation type="submission" date="2019-02" db="EMBL/GenBank/DDBJ databases">
        <title>Genomic Encyclopedia of Archaeal and Bacterial Type Strains, Phase II (KMG-II): from individual species to whole genera.</title>
        <authorList>
            <person name="Goeker M."/>
        </authorList>
    </citation>
    <scope>NUCLEOTIDE SEQUENCE [LARGE SCALE GENOMIC DNA]</scope>
    <source>
        <strain evidence="1 2">DSM 21411</strain>
    </source>
</reference>
<evidence type="ECO:0000313" key="1">
    <source>
        <dbReference type="EMBL" id="RZS95755.1"/>
    </source>
</evidence>
<proteinExistence type="predicted"/>
<dbReference type="RefSeq" id="WP_130274807.1">
    <property type="nucleotide sequence ID" value="NZ_SGXG01000001.1"/>
</dbReference>
<sequence length="181" mass="21444">MRKISAILLLCCFALYHFGYYVAYFSFHIQIENNWADKIYSDQQEGWEERILEIPMSLPYMPDEEDFRTTNTRFEKNGQYFRAIKQRYVKDTLQIFYVPDTAKSNLDKTIKQWVSSLVQDDLPDSGNNSLLSKIFVKDYTQPFNDFHFDNPFKAEKQLIGFIFSAYQNQFPEVNSPPPQVI</sequence>
<dbReference type="AlphaFoldDB" id="A0A4Q7P6X6"/>
<protein>
    <submittedName>
        <fullName evidence="1">Uncharacterized protein</fullName>
    </submittedName>
</protein>
<gene>
    <name evidence="1" type="ORF">BC751_1296</name>
</gene>
<keyword evidence="2" id="KW-1185">Reference proteome</keyword>
<evidence type="ECO:0000313" key="2">
    <source>
        <dbReference type="Proteomes" id="UP000292209"/>
    </source>
</evidence>
<dbReference type="Proteomes" id="UP000292209">
    <property type="component" value="Unassembled WGS sequence"/>
</dbReference>
<dbReference type="OrthoDB" id="950503at2"/>